<accession>A0A1J8Q4I4</accession>
<comment type="caution">
    <text evidence="1">The sequence shown here is derived from an EMBL/GenBank/DDBJ whole genome shotgun (WGS) entry which is preliminary data.</text>
</comment>
<reference evidence="1 2" key="1">
    <citation type="submission" date="2016-03" db="EMBL/GenBank/DDBJ databases">
        <title>Comparative genomics of the ectomycorrhizal sister species Rhizopogon vinicolor and Rhizopogon vesiculosus (Basidiomycota: Boletales) reveals a divergence of the mating type B locus.</title>
        <authorList>
            <person name="Mujic A.B."/>
            <person name="Kuo A."/>
            <person name="Tritt A."/>
            <person name="Lipzen A."/>
            <person name="Chen C."/>
            <person name="Johnson J."/>
            <person name="Sharma A."/>
            <person name="Barry K."/>
            <person name="Grigoriev I.V."/>
            <person name="Spatafora J.W."/>
        </authorList>
    </citation>
    <scope>NUCLEOTIDE SEQUENCE [LARGE SCALE GENOMIC DNA]</scope>
    <source>
        <strain evidence="1 2">AM-OR11-056</strain>
    </source>
</reference>
<name>A0A1J8Q4I4_9AGAM</name>
<dbReference type="AlphaFoldDB" id="A0A1J8Q4I4"/>
<keyword evidence="2" id="KW-1185">Reference proteome</keyword>
<dbReference type="Gene3D" id="3.40.50.12660">
    <property type="match status" value="1"/>
</dbReference>
<proteinExistence type="predicted"/>
<evidence type="ECO:0000313" key="2">
    <source>
        <dbReference type="Proteomes" id="UP000183567"/>
    </source>
</evidence>
<dbReference type="OrthoDB" id="2709142at2759"/>
<protein>
    <submittedName>
        <fullName evidence="1">Uncharacterized protein</fullName>
    </submittedName>
</protein>
<gene>
    <name evidence="1" type="ORF">AZE42_11726</name>
</gene>
<evidence type="ECO:0000313" key="1">
    <source>
        <dbReference type="EMBL" id="OJA15567.1"/>
    </source>
</evidence>
<organism evidence="1 2">
    <name type="scientific">Rhizopogon vesiculosus</name>
    <dbReference type="NCBI Taxonomy" id="180088"/>
    <lineage>
        <taxon>Eukaryota</taxon>
        <taxon>Fungi</taxon>
        <taxon>Dikarya</taxon>
        <taxon>Basidiomycota</taxon>
        <taxon>Agaricomycotina</taxon>
        <taxon>Agaricomycetes</taxon>
        <taxon>Agaricomycetidae</taxon>
        <taxon>Boletales</taxon>
        <taxon>Suillineae</taxon>
        <taxon>Rhizopogonaceae</taxon>
        <taxon>Rhizopogon</taxon>
    </lineage>
</organism>
<sequence length="75" mass="8093">MLIVRLDSGHGGHEATIYPVDYKRAGMIIDDEMHHILVKSLPVGCRLTAVFGSRYSSQRAILGSSSSSDTMSKAA</sequence>
<dbReference type="EMBL" id="LVVM01003047">
    <property type="protein sequence ID" value="OJA15567.1"/>
    <property type="molecule type" value="Genomic_DNA"/>
</dbReference>
<dbReference type="Proteomes" id="UP000183567">
    <property type="component" value="Unassembled WGS sequence"/>
</dbReference>